<protein>
    <recommendedName>
        <fullName evidence="2">HNH domain-containing protein</fullName>
    </recommendedName>
</protein>
<name>A0A6J4VPJ6_9CYAN</name>
<proteinExistence type="predicted"/>
<dbReference type="AlphaFoldDB" id="A0A6J4VPJ6"/>
<dbReference type="EMBL" id="CADCWO010000188">
    <property type="protein sequence ID" value="CAA9584016.1"/>
    <property type="molecule type" value="Genomic_DNA"/>
</dbReference>
<organism evidence="1">
    <name type="scientific">uncultured Synechococcales cyanobacterium</name>
    <dbReference type="NCBI Taxonomy" id="1936017"/>
    <lineage>
        <taxon>Bacteria</taxon>
        <taxon>Bacillati</taxon>
        <taxon>Cyanobacteriota</taxon>
        <taxon>Cyanophyceae</taxon>
        <taxon>Synechococcales</taxon>
        <taxon>environmental samples</taxon>
    </lineage>
</organism>
<sequence length="55" mass="6514">MQVHHILPKSLLYRQGYSRYEVSAIANFNFNFLAQDNLRVSNRNPSEYLEALEQK</sequence>
<gene>
    <name evidence="1" type="ORF">AVDCRST_MAG81-3427</name>
</gene>
<evidence type="ECO:0000313" key="1">
    <source>
        <dbReference type="EMBL" id="CAA9584016.1"/>
    </source>
</evidence>
<evidence type="ECO:0008006" key="2">
    <source>
        <dbReference type="Google" id="ProtNLM"/>
    </source>
</evidence>
<accession>A0A6J4VPJ6</accession>
<reference evidence="1" key="1">
    <citation type="submission" date="2020-02" db="EMBL/GenBank/DDBJ databases">
        <authorList>
            <person name="Meier V. D."/>
        </authorList>
    </citation>
    <scope>NUCLEOTIDE SEQUENCE</scope>
    <source>
        <strain evidence="1">AVDCRST_MAG81</strain>
    </source>
</reference>